<reference evidence="1 2" key="1">
    <citation type="submission" date="2017-09" db="EMBL/GenBank/DDBJ databases">
        <title>Complete genome sequence of Verrucomicrobial strain HZ-65, isolated from freshwater.</title>
        <authorList>
            <person name="Choi A."/>
        </authorList>
    </citation>
    <scope>NUCLEOTIDE SEQUENCE [LARGE SCALE GENOMIC DNA]</scope>
    <source>
        <strain evidence="1 2">HZ-65</strain>
    </source>
</reference>
<dbReference type="InterPro" id="IPR031009">
    <property type="entry name" value="Tcm_partner"/>
</dbReference>
<dbReference type="KEGG" id="vbh:CMV30_09840"/>
<dbReference type="AlphaFoldDB" id="A0A290Q736"/>
<sequence>MAKSSFHKTPYDAGTLLKLKIFELYIEAWIPVFTSQPEPPFTEIHLFDFFSGPGTDALGNPGSPLGILRQLKSHHSANHAGWDKVKIAAHFSDADEAKVKELSTTVQMPEWIVPGITPEVKQLKFSEALALYRPILQNPKAAKLLIIDQFGVNAVTDEVFKELIQFPKTDFIFFLSSSTLNRFRDHPSIKIKIDRPERSYDVHRAAFEWFRAIAGKTFLGRFSIIKNSNIYGLIFGSQHPLGIHKFLQVAWSNDEIRGEANFDIDQDNISPEEMMLPMDVFRPKKIQVFEQDLESAFLDDRIHSEADVIDLCIAAGMTAKHAEPVIQKLKHSRLIECDFRVPDIKRYYRAPRAVNLRMTS</sequence>
<keyword evidence="2" id="KW-1185">Reference proteome</keyword>
<dbReference type="RefSeq" id="WP_096055865.1">
    <property type="nucleotide sequence ID" value="NZ_CP023344.1"/>
</dbReference>
<dbReference type="Proteomes" id="UP000217265">
    <property type="component" value="Chromosome"/>
</dbReference>
<name>A0A290Q736_9BACT</name>
<dbReference type="NCBIfam" id="TIGR04474">
    <property type="entry name" value="tcm_partner"/>
    <property type="match status" value="1"/>
</dbReference>
<organism evidence="1 2">
    <name type="scientific">Nibricoccus aquaticus</name>
    <dbReference type="NCBI Taxonomy" id="2576891"/>
    <lineage>
        <taxon>Bacteria</taxon>
        <taxon>Pseudomonadati</taxon>
        <taxon>Verrucomicrobiota</taxon>
        <taxon>Opitutia</taxon>
        <taxon>Opitutales</taxon>
        <taxon>Opitutaceae</taxon>
        <taxon>Nibricoccus</taxon>
    </lineage>
</organism>
<evidence type="ECO:0008006" key="3">
    <source>
        <dbReference type="Google" id="ProtNLM"/>
    </source>
</evidence>
<accession>A0A290Q736</accession>
<dbReference type="OrthoDB" id="5318244at2"/>
<evidence type="ECO:0000313" key="2">
    <source>
        <dbReference type="Proteomes" id="UP000217265"/>
    </source>
</evidence>
<dbReference type="EMBL" id="CP023344">
    <property type="protein sequence ID" value="ATC64233.1"/>
    <property type="molecule type" value="Genomic_DNA"/>
</dbReference>
<protein>
    <recommendedName>
        <fullName evidence="3">Three-Cys-motif partner protein TcmP</fullName>
    </recommendedName>
</protein>
<gene>
    <name evidence="1" type="ORF">CMV30_09840</name>
</gene>
<proteinExistence type="predicted"/>
<evidence type="ECO:0000313" key="1">
    <source>
        <dbReference type="EMBL" id="ATC64233.1"/>
    </source>
</evidence>